<evidence type="ECO:0000313" key="1">
    <source>
        <dbReference type="EMBL" id="KAJ1187965.1"/>
    </source>
</evidence>
<name>A0AAV7UHW3_PLEWA</name>
<protein>
    <submittedName>
        <fullName evidence="1">Uncharacterized protein</fullName>
    </submittedName>
</protein>
<comment type="caution">
    <text evidence="1">The sequence shown here is derived from an EMBL/GenBank/DDBJ whole genome shotgun (WGS) entry which is preliminary data.</text>
</comment>
<gene>
    <name evidence="1" type="ORF">NDU88_004730</name>
</gene>
<dbReference type="EMBL" id="JANPWB010000005">
    <property type="protein sequence ID" value="KAJ1187965.1"/>
    <property type="molecule type" value="Genomic_DNA"/>
</dbReference>
<evidence type="ECO:0000313" key="2">
    <source>
        <dbReference type="Proteomes" id="UP001066276"/>
    </source>
</evidence>
<keyword evidence="2" id="KW-1185">Reference proteome</keyword>
<organism evidence="1 2">
    <name type="scientific">Pleurodeles waltl</name>
    <name type="common">Iberian ribbed newt</name>
    <dbReference type="NCBI Taxonomy" id="8319"/>
    <lineage>
        <taxon>Eukaryota</taxon>
        <taxon>Metazoa</taxon>
        <taxon>Chordata</taxon>
        <taxon>Craniata</taxon>
        <taxon>Vertebrata</taxon>
        <taxon>Euteleostomi</taxon>
        <taxon>Amphibia</taxon>
        <taxon>Batrachia</taxon>
        <taxon>Caudata</taxon>
        <taxon>Salamandroidea</taxon>
        <taxon>Salamandridae</taxon>
        <taxon>Pleurodelinae</taxon>
        <taxon>Pleurodeles</taxon>
    </lineage>
</organism>
<sequence length="67" mass="7593">MLRVCERCPPSPARFRHLEWFGASLAFARCAKKLIDMDTEAKCTPAYVSEPVLILKATRCQSQANHQ</sequence>
<dbReference type="AlphaFoldDB" id="A0AAV7UHW3"/>
<dbReference type="Proteomes" id="UP001066276">
    <property type="component" value="Chromosome 3_1"/>
</dbReference>
<accession>A0AAV7UHW3</accession>
<reference evidence="1" key="1">
    <citation type="journal article" date="2022" name="bioRxiv">
        <title>Sequencing and chromosome-scale assembly of the giantPleurodeles waltlgenome.</title>
        <authorList>
            <person name="Brown T."/>
            <person name="Elewa A."/>
            <person name="Iarovenko S."/>
            <person name="Subramanian E."/>
            <person name="Araus A.J."/>
            <person name="Petzold A."/>
            <person name="Susuki M."/>
            <person name="Suzuki K.-i.T."/>
            <person name="Hayashi T."/>
            <person name="Toyoda A."/>
            <person name="Oliveira C."/>
            <person name="Osipova E."/>
            <person name="Leigh N.D."/>
            <person name="Simon A."/>
            <person name="Yun M.H."/>
        </authorList>
    </citation>
    <scope>NUCLEOTIDE SEQUENCE</scope>
    <source>
        <strain evidence="1">20211129_DDA</strain>
        <tissue evidence="1">Liver</tissue>
    </source>
</reference>
<proteinExistence type="predicted"/>